<feature type="region of interest" description="Disordered" evidence="4">
    <location>
        <begin position="1"/>
        <end position="20"/>
    </location>
</feature>
<dbReference type="InterPro" id="IPR046342">
    <property type="entry name" value="CBS_dom_sf"/>
</dbReference>
<dbReference type="InterPro" id="IPR000644">
    <property type="entry name" value="CBS_dom"/>
</dbReference>
<feature type="domain" description="CBS" evidence="5">
    <location>
        <begin position="241"/>
        <end position="298"/>
    </location>
</feature>
<keyword evidence="1" id="KW-0677">Repeat</keyword>
<feature type="domain" description="CBS" evidence="5">
    <location>
        <begin position="34"/>
        <end position="94"/>
    </location>
</feature>
<organism evidence="6 7">
    <name type="scientific">Mycoemilia scoparia</name>
    <dbReference type="NCBI Taxonomy" id="417184"/>
    <lineage>
        <taxon>Eukaryota</taxon>
        <taxon>Fungi</taxon>
        <taxon>Fungi incertae sedis</taxon>
        <taxon>Zoopagomycota</taxon>
        <taxon>Kickxellomycotina</taxon>
        <taxon>Kickxellomycetes</taxon>
        <taxon>Kickxellales</taxon>
        <taxon>Kickxellaceae</taxon>
        <taxon>Mycoemilia</taxon>
    </lineage>
</organism>
<evidence type="ECO:0000259" key="5">
    <source>
        <dbReference type="PROSITE" id="PS51371"/>
    </source>
</evidence>
<dbReference type="Proteomes" id="UP001150538">
    <property type="component" value="Unassembled WGS sequence"/>
</dbReference>
<dbReference type="SMART" id="SM00116">
    <property type="entry name" value="CBS"/>
    <property type="match status" value="3"/>
</dbReference>
<gene>
    <name evidence="6" type="primary">SDS23</name>
    <name evidence="6" type="ORF">H4219_001903</name>
</gene>
<feature type="region of interest" description="Disordered" evidence="4">
    <location>
        <begin position="137"/>
        <end position="185"/>
    </location>
</feature>
<evidence type="ECO:0000256" key="1">
    <source>
        <dbReference type="ARBA" id="ARBA00022737"/>
    </source>
</evidence>
<evidence type="ECO:0000313" key="6">
    <source>
        <dbReference type="EMBL" id="KAJ1919548.1"/>
    </source>
</evidence>
<feature type="domain" description="CBS" evidence="5">
    <location>
        <begin position="301"/>
        <end position="360"/>
    </location>
</feature>
<comment type="caution">
    <text evidence="6">The sequence shown here is derived from an EMBL/GenBank/DDBJ whole genome shotgun (WGS) entry which is preliminary data.</text>
</comment>
<keyword evidence="2 3" id="KW-0129">CBS domain</keyword>
<name>A0A9W7ZZ00_9FUNG</name>
<dbReference type="Pfam" id="PF00571">
    <property type="entry name" value="CBS"/>
    <property type="match status" value="3"/>
</dbReference>
<dbReference type="AlphaFoldDB" id="A0A9W7ZZ00"/>
<dbReference type="SUPFAM" id="SSF54631">
    <property type="entry name" value="CBS-domain pair"/>
    <property type="match status" value="2"/>
</dbReference>
<protein>
    <submittedName>
        <fullName evidence="6">Cell separation during budding</fullName>
    </submittedName>
</protein>
<evidence type="ECO:0000256" key="3">
    <source>
        <dbReference type="PROSITE-ProRule" id="PRU00703"/>
    </source>
</evidence>
<dbReference type="PANTHER" id="PTHR13780">
    <property type="entry name" value="AMP-ACTIVATED PROTEIN KINASE, GAMMA REGULATORY SUBUNIT"/>
    <property type="match status" value="1"/>
</dbReference>
<accession>A0A9W7ZZ00</accession>
<evidence type="ECO:0000256" key="2">
    <source>
        <dbReference type="ARBA" id="ARBA00023122"/>
    </source>
</evidence>
<reference evidence="6" key="1">
    <citation type="submission" date="2022-07" db="EMBL/GenBank/DDBJ databases">
        <title>Phylogenomic reconstructions and comparative analyses of Kickxellomycotina fungi.</title>
        <authorList>
            <person name="Reynolds N.K."/>
            <person name="Stajich J.E."/>
            <person name="Barry K."/>
            <person name="Grigoriev I.V."/>
            <person name="Crous P."/>
            <person name="Smith M.E."/>
        </authorList>
    </citation>
    <scope>NUCLEOTIDE SEQUENCE</scope>
    <source>
        <strain evidence="6">NBRC 100468</strain>
    </source>
</reference>
<dbReference type="PROSITE" id="PS51371">
    <property type="entry name" value="CBS"/>
    <property type="match status" value="3"/>
</dbReference>
<dbReference type="GO" id="GO:0004865">
    <property type="term" value="F:protein serine/threonine phosphatase inhibitor activity"/>
    <property type="evidence" value="ECO:0007669"/>
    <property type="project" value="TreeGrafter"/>
</dbReference>
<dbReference type="OrthoDB" id="497541at2759"/>
<dbReference type="CDD" id="cd02205">
    <property type="entry name" value="CBS_pair_SF"/>
    <property type="match status" value="2"/>
</dbReference>
<dbReference type="InterPro" id="IPR050511">
    <property type="entry name" value="AMPK_gamma/SDS23_families"/>
</dbReference>
<proteinExistence type="predicted"/>
<sequence length="511" mass="56462">MSASYKQRAQPKPPLAMGGPQQDWLMVKAGDLVCDQNIIQVGTDAGIEETSELLIKHHISSVPIYDSKAKVYVGFFDLHDLCTFLLILAQSNPEEKRRMKMFGKFLSNPTADGEVPPAISESPGAIERRRSSTFSISSSFTSNSSMPESPTMGRLGSMGSSGIPTRDYRPVRRRASTSSASGGGSFRLPEPMEWITPELEYHKLTRYMREKKPITTSQFMSVSIPGEPVLTELNINLILDISTANPFYTVLPETPIHQVVELFSMGTHRVAVTDSDGKIKGILTQSRLVEFLYNNVEELGLTQKSVVYVHPDAPVLKALGLLSRWHITSLAIVDENRTLIGNLSLGDIKYVVTKQFRHLLYGSVIALVQAVRFYQGIQEGKDRIPVFGVRPNATLRHVITKLNATNAHRVWVTTNESPLGHSPSLCFGAEPNVLNPSIVGSPSPATEMPAPMHRRHSLVIPNSLPSISARTERYRRVSFSGAFEDAVCSVISLTDVLAVIFRELPLLKRSK</sequence>
<dbReference type="PANTHER" id="PTHR13780:SF36">
    <property type="entry name" value="CBS DOMAIN-CONTAINING PROTEIN"/>
    <property type="match status" value="1"/>
</dbReference>
<evidence type="ECO:0000256" key="4">
    <source>
        <dbReference type="SAM" id="MobiDB-lite"/>
    </source>
</evidence>
<dbReference type="GO" id="GO:0042149">
    <property type="term" value="P:cellular response to glucose starvation"/>
    <property type="evidence" value="ECO:0007669"/>
    <property type="project" value="TreeGrafter"/>
</dbReference>
<dbReference type="EMBL" id="JANBPU010000025">
    <property type="protein sequence ID" value="KAJ1919548.1"/>
    <property type="molecule type" value="Genomic_DNA"/>
</dbReference>
<evidence type="ECO:0000313" key="7">
    <source>
        <dbReference type="Proteomes" id="UP001150538"/>
    </source>
</evidence>
<dbReference type="Gene3D" id="3.10.580.10">
    <property type="entry name" value="CBS-domain"/>
    <property type="match status" value="3"/>
</dbReference>
<keyword evidence="7" id="KW-1185">Reference proteome</keyword>